<dbReference type="EMBL" id="JANPWB010000005">
    <property type="protein sequence ID" value="KAJ1185613.1"/>
    <property type="molecule type" value="Genomic_DNA"/>
</dbReference>
<dbReference type="AlphaFoldDB" id="A0AAV7U9M1"/>
<accession>A0AAV7U9M1</accession>
<evidence type="ECO:0000313" key="2">
    <source>
        <dbReference type="Proteomes" id="UP001066276"/>
    </source>
</evidence>
<evidence type="ECO:0000313" key="1">
    <source>
        <dbReference type="EMBL" id="KAJ1185613.1"/>
    </source>
</evidence>
<sequence>MADRHQVRLRRAKTKFFCLSCGRRRLGRAWRCLPGGPGDKWSIAGAAESGAVVGLCGPGLELPSAPRALLRREEVRDCGRSRQLCTAGSESVYESRSGCWSGRGSRRFGAWAVGCPLGLPWPRDGGGTPFWALGPLATLAACLGGQRLA</sequence>
<dbReference type="Proteomes" id="UP001066276">
    <property type="component" value="Chromosome 3_1"/>
</dbReference>
<organism evidence="1 2">
    <name type="scientific">Pleurodeles waltl</name>
    <name type="common">Iberian ribbed newt</name>
    <dbReference type="NCBI Taxonomy" id="8319"/>
    <lineage>
        <taxon>Eukaryota</taxon>
        <taxon>Metazoa</taxon>
        <taxon>Chordata</taxon>
        <taxon>Craniata</taxon>
        <taxon>Vertebrata</taxon>
        <taxon>Euteleostomi</taxon>
        <taxon>Amphibia</taxon>
        <taxon>Batrachia</taxon>
        <taxon>Caudata</taxon>
        <taxon>Salamandroidea</taxon>
        <taxon>Salamandridae</taxon>
        <taxon>Pleurodelinae</taxon>
        <taxon>Pleurodeles</taxon>
    </lineage>
</organism>
<proteinExistence type="predicted"/>
<name>A0AAV7U9M1_PLEWA</name>
<gene>
    <name evidence="1" type="ORF">NDU88_002403</name>
</gene>
<reference evidence="1" key="1">
    <citation type="journal article" date="2022" name="bioRxiv">
        <title>Sequencing and chromosome-scale assembly of the giantPleurodeles waltlgenome.</title>
        <authorList>
            <person name="Brown T."/>
            <person name="Elewa A."/>
            <person name="Iarovenko S."/>
            <person name="Subramanian E."/>
            <person name="Araus A.J."/>
            <person name="Petzold A."/>
            <person name="Susuki M."/>
            <person name="Suzuki K.-i.T."/>
            <person name="Hayashi T."/>
            <person name="Toyoda A."/>
            <person name="Oliveira C."/>
            <person name="Osipova E."/>
            <person name="Leigh N.D."/>
            <person name="Simon A."/>
            <person name="Yun M.H."/>
        </authorList>
    </citation>
    <scope>NUCLEOTIDE SEQUENCE</scope>
    <source>
        <strain evidence="1">20211129_DDA</strain>
        <tissue evidence="1">Liver</tissue>
    </source>
</reference>
<keyword evidence="2" id="KW-1185">Reference proteome</keyword>
<protein>
    <submittedName>
        <fullName evidence="1">Uncharacterized protein</fullName>
    </submittedName>
</protein>
<comment type="caution">
    <text evidence="1">The sequence shown here is derived from an EMBL/GenBank/DDBJ whole genome shotgun (WGS) entry which is preliminary data.</text>
</comment>